<dbReference type="Pfam" id="PF00672">
    <property type="entry name" value="HAMP"/>
    <property type="match status" value="1"/>
</dbReference>
<keyword evidence="7 14" id="KW-0418">Kinase</keyword>
<dbReference type="InterPro" id="IPR003661">
    <property type="entry name" value="HisK_dim/P_dom"/>
</dbReference>
<dbReference type="OrthoDB" id="9786919at2"/>
<dbReference type="InterPro" id="IPR003594">
    <property type="entry name" value="HATPase_dom"/>
</dbReference>
<dbReference type="SUPFAM" id="SSF47384">
    <property type="entry name" value="Homodimeric domain of signal transducing histidine kinase"/>
    <property type="match status" value="1"/>
</dbReference>
<keyword evidence="15" id="KW-1185">Reference proteome</keyword>
<keyword evidence="4" id="KW-0597">Phosphoprotein</keyword>
<dbReference type="SUPFAM" id="SSF55874">
    <property type="entry name" value="ATPase domain of HSP90 chaperone/DNA topoisomerase II/histidine kinase"/>
    <property type="match status" value="1"/>
</dbReference>
<organism evidence="14 15">
    <name type="scientific">Nocardia panacis</name>
    <dbReference type="NCBI Taxonomy" id="2340916"/>
    <lineage>
        <taxon>Bacteria</taxon>
        <taxon>Bacillati</taxon>
        <taxon>Actinomycetota</taxon>
        <taxon>Actinomycetes</taxon>
        <taxon>Mycobacteriales</taxon>
        <taxon>Nocardiaceae</taxon>
        <taxon>Nocardia</taxon>
    </lineage>
</organism>
<dbReference type="PANTHER" id="PTHR45436:SF5">
    <property type="entry name" value="SENSOR HISTIDINE KINASE TRCS"/>
    <property type="match status" value="1"/>
</dbReference>
<feature type="transmembrane region" description="Helical" evidence="11">
    <location>
        <begin position="28"/>
        <end position="51"/>
    </location>
</feature>
<evidence type="ECO:0000256" key="3">
    <source>
        <dbReference type="ARBA" id="ARBA00012438"/>
    </source>
</evidence>
<evidence type="ECO:0000256" key="1">
    <source>
        <dbReference type="ARBA" id="ARBA00000085"/>
    </source>
</evidence>
<dbReference type="PRINTS" id="PR00344">
    <property type="entry name" value="BCTRLSENSOR"/>
</dbReference>
<dbReference type="InterPro" id="IPR050428">
    <property type="entry name" value="TCS_sensor_his_kinase"/>
</dbReference>
<protein>
    <recommendedName>
        <fullName evidence="3">histidine kinase</fullName>
        <ecNumber evidence="3">2.7.13.3</ecNumber>
    </recommendedName>
</protein>
<evidence type="ECO:0000256" key="9">
    <source>
        <dbReference type="ARBA" id="ARBA00023012"/>
    </source>
</evidence>
<evidence type="ECO:0000256" key="4">
    <source>
        <dbReference type="ARBA" id="ARBA00022553"/>
    </source>
</evidence>
<dbReference type="SMART" id="SM00388">
    <property type="entry name" value="HisKA"/>
    <property type="match status" value="1"/>
</dbReference>
<dbReference type="EMBL" id="QZFU01000044">
    <property type="protein sequence ID" value="RJO69482.1"/>
    <property type="molecule type" value="Genomic_DNA"/>
</dbReference>
<dbReference type="Gene3D" id="1.10.287.130">
    <property type="match status" value="1"/>
</dbReference>
<evidence type="ECO:0000313" key="14">
    <source>
        <dbReference type="EMBL" id="RJO69482.1"/>
    </source>
</evidence>
<dbReference type="InterPro" id="IPR036097">
    <property type="entry name" value="HisK_dim/P_sf"/>
</dbReference>
<comment type="subcellular location">
    <subcellularLocation>
        <location evidence="2">Cell membrane</location>
    </subcellularLocation>
</comment>
<dbReference type="GO" id="GO:0005886">
    <property type="term" value="C:plasma membrane"/>
    <property type="evidence" value="ECO:0007669"/>
    <property type="project" value="UniProtKB-SubCell"/>
</dbReference>
<evidence type="ECO:0000256" key="7">
    <source>
        <dbReference type="ARBA" id="ARBA00022777"/>
    </source>
</evidence>
<keyword evidence="5" id="KW-0808">Transferase</keyword>
<dbReference type="Pfam" id="PF02518">
    <property type="entry name" value="HATPase_c"/>
    <property type="match status" value="1"/>
</dbReference>
<dbReference type="GO" id="GO:0000155">
    <property type="term" value="F:phosphorelay sensor kinase activity"/>
    <property type="evidence" value="ECO:0007669"/>
    <property type="project" value="InterPro"/>
</dbReference>
<dbReference type="PROSITE" id="PS50109">
    <property type="entry name" value="HIS_KIN"/>
    <property type="match status" value="1"/>
</dbReference>
<dbReference type="CDD" id="cd00082">
    <property type="entry name" value="HisKA"/>
    <property type="match status" value="1"/>
</dbReference>
<dbReference type="Pfam" id="PF00512">
    <property type="entry name" value="HisKA"/>
    <property type="match status" value="1"/>
</dbReference>
<proteinExistence type="predicted"/>
<evidence type="ECO:0000256" key="11">
    <source>
        <dbReference type="SAM" id="Phobius"/>
    </source>
</evidence>
<evidence type="ECO:0000259" key="12">
    <source>
        <dbReference type="PROSITE" id="PS50109"/>
    </source>
</evidence>
<keyword evidence="10 11" id="KW-0472">Membrane</keyword>
<reference evidence="14 15" key="1">
    <citation type="submission" date="2018-09" db="EMBL/GenBank/DDBJ databases">
        <title>YIM PH21274 draft genome.</title>
        <authorList>
            <person name="Miao C."/>
        </authorList>
    </citation>
    <scope>NUCLEOTIDE SEQUENCE [LARGE SCALE GENOMIC DNA]</scope>
    <source>
        <strain evidence="14 15">YIM PH 21724</strain>
    </source>
</reference>
<feature type="domain" description="Histidine kinase" evidence="12">
    <location>
        <begin position="248"/>
        <end position="457"/>
    </location>
</feature>
<comment type="catalytic activity">
    <reaction evidence="1">
        <text>ATP + protein L-histidine = ADP + protein N-phospho-L-histidine.</text>
        <dbReference type="EC" id="2.7.13.3"/>
    </reaction>
</comment>
<dbReference type="SMART" id="SM00304">
    <property type="entry name" value="HAMP"/>
    <property type="match status" value="1"/>
</dbReference>
<evidence type="ECO:0000256" key="6">
    <source>
        <dbReference type="ARBA" id="ARBA00022692"/>
    </source>
</evidence>
<evidence type="ECO:0000256" key="2">
    <source>
        <dbReference type="ARBA" id="ARBA00004236"/>
    </source>
</evidence>
<sequence length="459" mass="48727">MADMWERIGEVYAAVRHPARWGLRVRSALISGVAVAVVLLLGSAAVLLLVYRSLLGSVDAAVEARAFDIVGQLRDTAPDRLPAAVFVPSNHVEFVQVLDASGRVVRASEGAPDRVPRLAADRSIDYAAEPDSDLRVARRAVDDRYVVLVGADIEPVEETLRKVAVGLAVSDPVIIAVAAAAAYRLVGRSLSSVEAIRARVAGIGADRLCERVPVPPARDEIARLAVTMNAMLDRVEAGQGAQRRFVGDASHELRSPLATVIAALELGLAHPEVLDRELIGRTLLPEAERMRRLIEDLLTLAATDEHGMTLRTGDVDLDDLAGTAAQALRQRGGIEVRTELTPTRLRGDAGALERVARNLIDNAGTHAAAVVRVVTDRTDDHARLTVSDDGPGIPVAQRVRVFERFVRLDTHRARDTGGTGLGLAIVAQIVAAHGGTVTVGDAALGGAEFTVLLPLSPGD</sequence>
<dbReference type="InterPro" id="IPR003660">
    <property type="entry name" value="HAMP_dom"/>
</dbReference>
<accession>A0A3A4K8Y8</accession>
<dbReference type="AlphaFoldDB" id="A0A3A4K8Y8"/>
<dbReference type="CDD" id="cd00075">
    <property type="entry name" value="HATPase"/>
    <property type="match status" value="1"/>
</dbReference>
<evidence type="ECO:0000313" key="15">
    <source>
        <dbReference type="Proteomes" id="UP000266677"/>
    </source>
</evidence>
<keyword evidence="6 11" id="KW-0812">Transmembrane</keyword>
<evidence type="ECO:0000256" key="5">
    <source>
        <dbReference type="ARBA" id="ARBA00022679"/>
    </source>
</evidence>
<dbReference type="InterPro" id="IPR004358">
    <property type="entry name" value="Sig_transdc_His_kin-like_C"/>
</dbReference>
<keyword evidence="9" id="KW-0902">Two-component regulatory system</keyword>
<keyword evidence="8 11" id="KW-1133">Transmembrane helix</keyword>
<feature type="domain" description="HAMP" evidence="13">
    <location>
        <begin position="187"/>
        <end position="240"/>
    </location>
</feature>
<dbReference type="EC" id="2.7.13.3" evidence="3"/>
<dbReference type="PANTHER" id="PTHR45436">
    <property type="entry name" value="SENSOR HISTIDINE KINASE YKOH"/>
    <property type="match status" value="1"/>
</dbReference>
<dbReference type="Proteomes" id="UP000266677">
    <property type="component" value="Unassembled WGS sequence"/>
</dbReference>
<dbReference type="InterPro" id="IPR005467">
    <property type="entry name" value="His_kinase_dom"/>
</dbReference>
<comment type="caution">
    <text evidence="14">The sequence shown here is derived from an EMBL/GenBank/DDBJ whole genome shotgun (WGS) entry which is preliminary data.</text>
</comment>
<dbReference type="RefSeq" id="WP_120044587.1">
    <property type="nucleotide sequence ID" value="NZ_QZFU01000044.1"/>
</dbReference>
<gene>
    <name evidence="14" type="ORF">D5S18_30490</name>
</gene>
<dbReference type="SMART" id="SM00387">
    <property type="entry name" value="HATPase_c"/>
    <property type="match status" value="1"/>
</dbReference>
<evidence type="ECO:0000259" key="13">
    <source>
        <dbReference type="PROSITE" id="PS50885"/>
    </source>
</evidence>
<evidence type="ECO:0000256" key="8">
    <source>
        <dbReference type="ARBA" id="ARBA00022989"/>
    </source>
</evidence>
<dbReference type="InterPro" id="IPR036890">
    <property type="entry name" value="HATPase_C_sf"/>
</dbReference>
<dbReference type="Gene3D" id="3.30.565.10">
    <property type="entry name" value="Histidine kinase-like ATPase, C-terminal domain"/>
    <property type="match status" value="1"/>
</dbReference>
<dbReference type="PROSITE" id="PS50885">
    <property type="entry name" value="HAMP"/>
    <property type="match status" value="1"/>
</dbReference>
<evidence type="ECO:0000256" key="10">
    <source>
        <dbReference type="ARBA" id="ARBA00023136"/>
    </source>
</evidence>
<name>A0A3A4K8Y8_9NOCA</name>